<evidence type="ECO:0000313" key="2">
    <source>
        <dbReference type="EMBL" id="MBK1825666.1"/>
    </source>
</evidence>
<keyword evidence="3" id="KW-1185">Reference proteome</keyword>
<gene>
    <name evidence="2" type="ORF">JIN81_01430</name>
</gene>
<dbReference type="Proteomes" id="UP000658278">
    <property type="component" value="Unassembled WGS sequence"/>
</dbReference>
<sequence>MKPSKAVFVALLPLFAQVSPAQFVDWKGGTGTNLWSNADNWNPAGSPNTNGVDARFNINSDVQINVDGSFVVRSYRTGFAANGSNPANEHLLFGGTLTIDPNSASDVLGIGNLTNNDRKLRINCDIIIDNTLAGETLVSNGNGAANILEFDSNCDLTLLTKLRTNTNVGSIIFNCNFSPSAENLFINSNNVSFGPDHSSVNFGRDIVLFSNSKLAVDGGIVLTDFRKFQINGSGAELELNAADAVNNANIIIGGTNSLELDVNADQGTMGLINVNDGTLTIDIDPAVTNLVFKDSSSQAWGSGSITITGFKENTIRFGTDDTGLTAGQLAAIDGGAYSLTSSGFLTAGTPLLPSLKIALDPFPSITFLSNPGQTYQLQKSGDGALGAWADVVGQSVVGDGTEKTLSDPAGGPPGESRAFYRVETN</sequence>
<comment type="caution">
    <text evidence="2">The sequence shown here is derived from an EMBL/GenBank/DDBJ whole genome shotgun (WGS) entry which is preliminary data.</text>
</comment>
<evidence type="ECO:0000256" key="1">
    <source>
        <dbReference type="SAM" id="SignalP"/>
    </source>
</evidence>
<name>A0A934RBP4_9BACT</name>
<feature type="chain" id="PRO_5037803073" evidence="1">
    <location>
        <begin position="22"/>
        <end position="425"/>
    </location>
</feature>
<dbReference type="EMBL" id="JAENII010000001">
    <property type="protein sequence ID" value="MBK1825666.1"/>
    <property type="molecule type" value="Genomic_DNA"/>
</dbReference>
<evidence type="ECO:0000313" key="3">
    <source>
        <dbReference type="Proteomes" id="UP000658278"/>
    </source>
</evidence>
<dbReference type="RefSeq" id="WP_200275545.1">
    <property type="nucleotide sequence ID" value="NZ_JAENII010000001.1"/>
</dbReference>
<dbReference type="AlphaFoldDB" id="A0A934RBP4"/>
<proteinExistence type="predicted"/>
<accession>A0A934RBP4</accession>
<keyword evidence="1" id="KW-0732">Signal</keyword>
<protein>
    <submittedName>
        <fullName evidence="2">Uncharacterized protein</fullName>
    </submittedName>
</protein>
<feature type="signal peptide" evidence="1">
    <location>
        <begin position="1"/>
        <end position="21"/>
    </location>
</feature>
<reference evidence="2" key="1">
    <citation type="submission" date="2021-01" db="EMBL/GenBank/DDBJ databases">
        <title>Modified the classification status of verrucomicrobia.</title>
        <authorList>
            <person name="Feng X."/>
        </authorList>
    </citation>
    <scope>NUCLEOTIDE SEQUENCE</scope>
    <source>
        <strain evidence="2">KCTC 22201</strain>
    </source>
</reference>
<organism evidence="2 3">
    <name type="scientific">Haloferula rosea</name>
    <dbReference type="NCBI Taxonomy" id="490093"/>
    <lineage>
        <taxon>Bacteria</taxon>
        <taxon>Pseudomonadati</taxon>
        <taxon>Verrucomicrobiota</taxon>
        <taxon>Verrucomicrobiia</taxon>
        <taxon>Verrucomicrobiales</taxon>
        <taxon>Verrucomicrobiaceae</taxon>
        <taxon>Haloferula</taxon>
    </lineage>
</organism>